<dbReference type="Proteomes" id="UP001642483">
    <property type="component" value="Unassembled WGS sequence"/>
</dbReference>
<gene>
    <name evidence="1" type="ORF">CVLEPA_LOCUS11458</name>
</gene>
<evidence type="ECO:0000313" key="1">
    <source>
        <dbReference type="EMBL" id="CAK8681239.1"/>
    </source>
</evidence>
<comment type="caution">
    <text evidence="1">The sequence shown here is derived from an EMBL/GenBank/DDBJ whole genome shotgun (WGS) entry which is preliminary data.</text>
</comment>
<accession>A0ABP0FNL5</accession>
<evidence type="ECO:0000313" key="2">
    <source>
        <dbReference type="Proteomes" id="UP001642483"/>
    </source>
</evidence>
<evidence type="ECO:0008006" key="3">
    <source>
        <dbReference type="Google" id="ProtNLM"/>
    </source>
</evidence>
<protein>
    <recommendedName>
        <fullName evidence="3">Secreted protein</fullName>
    </recommendedName>
</protein>
<proteinExistence type="predicted"/>
<name>A0ABP0FNL5_CLALP</name>
<organism evidence="1 2">
    <name type="scientific">Clavelina lepadiformis</name>
    <name type="common">Light-bulb sea squirt</name>
    <name type="synonym">Ascidia lepadiformis</name>
    <dbReference type="NCBI Taxonomy" id="159417"/>
    <lineage>
        <taxon>Eukaryota</taxon>
        <taxon>Metazoa</taxon>
        <taxon>Chordata</taxon>
        <taxon>Tunicata</taxon>
        <taxon>Ascidiacea</taxon>
        <taxon>Aplousobranchia</taxon>
        <taxon>Clavelinidae</taxon>
        <taxon>Clavelina</taxon>
    </lineage>
</organism>
<sequence>MCVGLMRSLFLWLQLLCLLFFVLYLLDTIDQLLVPLKPVIDETPVDEVMKWQMNCPYTSYKDHLPRKYEHQVCYSSKQRTYIPFTTMREYCDVVPSKKKRRNIY</sequence>
<reference evidence="1 2" key="1">
    <citation type="submission" date="2024-02" db="EMBL/GenBank/DDBJ databases">
        <authorList>
            <person name="Daric V."/>
            <person name="Darras S."/>
        </authorList>
    </citation>
    <scope>NUCLEOTIDE SEQUENCE [LARGE SCALE GENOMIC DNA]</scope>
</reference>
<keyword evidence="2" id="KW-1185">Reference proteome</keyword>
<dbReference type="EMBL" id="CAWYQH010000079">
    <property type="protein sequence ID" value="CAK8681239.1"/>
    <property type="molecule type" value="Genomic_DNA"/>
</dbReference>